<name>A0A2U2PFW1_9SPHI</name>
<dbReference type="AlphaFoldDB" id="A0A2U2PFW1"/>
<protein>
    <submittedName>
        <fullName evidence="1">Uncharacterized protein</fullName>
    </submittedName>
</protein>
<evidence type="ECO:0000313" key="1">
    <source>
        <dbReference type="EMBL" id="PWG80214.1"/>
    </source>
</evidence>
<keyword evidence="2" id="KW-1185">Reference proteome</keyword>
<reference evidence="1 2" key="1">
    <citation type="submission" date="2018-04" db="EMBL/GenBank/DDBJ databases">
        <title>Pedobacter chongqingensis sp. nov., isolated from a rottenly hemp rope.</title>
        <authorList>
            <person name="Cai Y."/>
        </authorList>
    </citation>
    <scope>NUCLEOTIDE SEQUENCE [LARGE SCALE GENOMIC DNA]</scope>
    <source>
        <strain evidence="1 2">FJ4-8</strain>
    </source>
</reference>
<evidence type="ECO:0000313" key="2">
    <source>
        <dbReference type="Proteomes" id="UP000245647"/>
    </source>
</evidence>
<accession>A0A2U2PFW1</accession>
<dbReference type="Proteomes" id="UP000245647">
    <property type="component" value="Unassembled WGS sequence"/>
</dbReference>
<comment type="caution">
    <text evidence="1">The sequence shown here is derived from an EMBL/GenBank/DDBJ whole genome shotgun (WGS) entry which is preliminary data.</text>
</comment>
<proteinExistence type="predicted"/>
<organism evidence="1 2">
    <name type="scientific">Pararcticibacter amylolyticus</name>
    <dbReference type="NCBI Taxonomy" id="2173175"/>
    <lineage>
        <taxon>Bacteria</taxon>
        <taxon>Pseudomonadati</taxon>
        <taxon>Bacteroidota</taxon>
        <taxon>Sphingobacteriia</taxon>
        <taxon>Sphingobacteriales</taxon>
        <taxon>Sphingobacteriaceae</taxon>
        <taxon>Pararcticibacter</taxon>
    </lineage>
</organism>
<sequence>MARAWYSYLGGNPEVPGSYRYVAFRPNCRTGFNLCAIYAIYGGTRPASISDNLKDYIAAGLSSGVPEPSTPAGTTSYVYMKP</sequence>
<gene>
    <name evidence="1" type="ORF">DDR33_13555</name>
</gene>
<dbReference type="EMBL" id="QEAS01000010">
    <property type="protein sequence ID" value="PWG80214.1"/>
    <property type="molecule type" value="Genomic_DNA"/>
</dbReference>